<feature type="signal peptide" evidence="7">
    <location>
        <begin position="1"/>
        <end position="25"/>
    </location>
</feature>
<dbReference type="AlphaFoldDB" id="S4THD6"/>
<dbReference type="InterPro" id="IPR036312">
    <property type="entry name" value="Bifun_inhib/LTP/seed_sf"/>
</dbReference>
<evidence type="ECO:0000256" key="7">
    <source>
        <dbReference type="SAM" id="SignalP"/>
    </source>
</evidence>
<comment type="similarity">
    <text evidence="2 6">Belongs to the plant LTP family.</text>
</comment>
<dbReference type="OMA" id="MHAFICA"/>
<protein>
    <recommendedName>
        <fullName evidence="6">Non-specific lipid-transfer protein</fullName>
    </recommendedName>
</protein>
<organism evidence="9">
    <name type="scientific">Gossypium hirsutum</name>
    <name type="common">Upland cotton</name>
    <name type="synonym">Gossypium mexicanum</name>
    <dbReference type="NCBI Taxonomy" id="3635"/>
    <lineage>
        <taxon>Eukaryota</taxon>
        <taxon>Viridiplantae</taxon>
        <taxon>Streptophyta</taxon>
        <taxon>Embryophyta</taxon>
        <taxon>Tracheophyta</taxon>
        <taxon>Spermatophyta</taxon>
        <taxon>Magnoliopsida</taxon>
        <taxon>eudicotyledons</taxon>
        <taxon>Gunneridae</taxon>
        <taxon>Pentapetalae</taxon>
        <taxon>rosids</taxon>
        <taxon>malvids</taxon>
        <taxon>Malvales</taxon>
        <taxon>Malvaceae</taxon>
        <taxon>Malvoideae</taxon>
        <taxon>Gossypium</taxon>
    </lineage>
</organism>
<evidence type="ECO:0000256" key="5">
    <source>
        <dbReference type="ARBA" id="ARBA00023157"/>
    </source>
</evidence>
<dbReference type="InterPro" id="IPR000528">
    <property type="entry name" value="Plant_nsLTP"/>
</dbReference>
<reference evidence="9" key="2">
    <citation type="journal article" date="2013" name="J. Agric. Sci. Technol.">
        <title>Cloning and Expression Pattern Analysis of Gossypium hirsutum Lipid Transfer Protein Gene Family.</title>
        <authorList>
            <person name="Han H.-C."/>
            <person name="Huang Y.-Q."/>
            <person name="Wang J."/>
            <person name="Zuo K.-J."/>
        </authorList>
    </citation>
    <scope>NUCLEOTIDE SEQUENCE</scope>
</reference>
<dbReference type="PANTHER" id="PTHR33076">
    <property type="entry name" value="NON-SPECIFIC LIPID-TRANSFER PROTEIN 2-RELATED"/>
    <property type="match status" value="1"/>
</dbReference>
<name>S4THD6_GOSHI</name>
<dbReference type="FunFam" id="1.10.110.10:FF:000002">
    <property type="entry name" value="Non-specific lipid-transfer protein"/>
    <property type="match status" value="1"/>
</dbReference>
<dbReference type="SMART" id="SM00499">
    <property type="entry name" value="AAI"/>
    <property type="match status" value="1"/>
</dbReference>
<keyword evidence="3 6" id="KW-0813">Transport</keyword>
<comment type="function">
    <text evidence="1 6">Plant non-specific lipid-transfer proteins transfer phospholipids as well as galactolipids across membranes. May play a role in wax or cutin deposition in the cell walls of expanding epidermal cells and certain secretory tissues.</text>
</comment>
<dbReference type="GO" id="GO:0006869">
    <property type="term" value="P:lipid transport"/>
    <property type="evidence" value="ECO:0007669"/>
    <property type="project" value="InterPro"/>
</dbReference>
<gene>
    <name evidence="9" type="primary">LTP5</name>
</gene>
<dbReference type="Gene3D" id="1.10.110.10">
    <property type="entry name" value="Plant lipid-transfer and hydrophobic proteins"/>
    <property type="match status" value="1"/>
</dbReference>
<evidence type="ECO:0000256" key="4">
    <source>
        <dbReference type="ARBA" id="ARBA00023121"/>
    </source>
</evidence>
<accession>S4THD6</accession>
<evidence type="ECO:0000313" key="9">
    <source>
        <dbReference type="EMBL" id="AGC08425.1"/>
    </source>
</evidence>
<feature type="chain" id="PRO_5004523857" description="Non-specific lipid-transfer protein" evidence="7">
    <location>
        <begin position="26"/>
        <end position="129"/>
    </location>
</feature>
<keyword evidence="7" id="KW-0732">Signal</keyword>
<reference evidence="9" key="1">
    <citation type="submission" date="2012-12" db="EMBL/GenBank/DDBJ databases">
        <authorList>
            <person name="Han H."/>
            <person name="Zuo K."/>
        </authorList>
    </citation>
    <scope>NUCLEOTIDE SEQUENCE</scope>
</reference>
<dbReference type="PRINTS" id="PR00382">
    <property type="entry name" value="LIPIDTRNSFER"/>
</dbReference>
<dbReference type="EMBL" id="KC342636">
    <property type="protein sequence ID" value="AGC08425.1"/>
    <property type="molecule type" value="Genomic_DNA"/>
</dbReference>
<evidence type="ECO:0000256" key="2">
    <source>
        <dbReference type="ARBA" id="ARBA00009748"/>
    </source>
</evidence>
<evidence type="ECO:0000259" key="8">
    <source>
        <dbReference type="SMART" id="SM00499"/>
    </source>
</evidence>
<keyword evidence="4 6" id="KW-0446">Lipid-binding</keyword>
<evidence type="ECO:0000256" key="6">
    <source>
        <dbReference type="RuleBase" id="RU000628"/>
    </source>
</evidence>
<dbReference type="GO" id="GO:0008289">
    <property type="term" value="F:lipid binding"/>
    <property type="evidence" value="ECO:0007669"/>
    <property type="project" value="UniProtKB-KW"/>
</dbReference>
<keyword evidence="5" id="KW-1015">Disulfide bond</keyword>
<feature type="domain" description="Bifunctional inhibitor/plant lipid transfer protein/seed storage helical" evidence="8">
    <location>
        <begin position="28"/>
        <end position="112"/>
    </location>
</feature>
<sequence>MAGLKLICGLVLLCMLVLEPMATTALTCGQVASQTGSCIRYLQRGGNPPAACCNGVRNLNRQARTTRDRQTACRCLQTAARTISGINTKLAAGLPAKCGVKIPYKISPSTNCNRYILFFHINSFFLPKF</sequence>
<evidence type="ECO:0000256" key="3">
    <source>
        <dbReference type="ARBA" id="ARBA00022448"/>
    </source>
</evidence>
<dbReference type="CDD" id="cd01960">
    <property type="entry name" value="nsLTP1"/>
    <property type="match status" value="1"/>
</dbReference>
<evidence type="ECO:0000256" key="1">
    <source>
        <dbReference type="ARBA" id="ARBA00003211"/>
    </source>
</evidence>
<dbReference type="Pfam" id="PF00234">
    <property type="entry name" value="Tryp_alpha_amyl"/>
    <property type="match status" value="1"/>
</dbReference>
<proteinExistence type="inferred from homology"/>
<dbReference type="SUPFAM" id="SSF47699">
    <property type="entry name" value="Bifunctional inhibitor/lipid-transfer protein/seed storage 2S albumin"/>
    <property type="match status" value="1"/>
</dbReference>
<dbReference type="InterPro" id="IPR016140">
    <property type="entry name" value="Bifunc_inhib/LTP/seed_store"/>
</dbReference>